<comment type="caution">
    <text evidence="1">The sequence shown here is derived from an EMBL/GenBank/DDBJ whole genome shotgun (WGS) entry which is preliminary data.</text>
</comment>
<keyword evidence="2" id="KW-1185">Reference proteome</keyword>
<dbReference type="Proteomes" id="UP001180825">
    <property type="component" value="Unassembled WGS sequence"/>
</dbReference>
<keyword evidence="1" id="KW-0648">Protein biosynthesis</keyword>
<name>A0ABU2A3G7_9BURK</name>
<accession>A0ABU2A3G7</accession>
<sequence length="110" mass="12094">MSTTESTLGCQYEAPTFGAGYPDGTCIDGWMWDLDSGDGDGLTSGGDEPCPWCNTREYIEWRGMVGGGNARQRRKALRAEVKRVRAWALSRSTFHPETGVNLFRARMAAA</sequence>
<dbReference type="RefSeq" id="WP_310325241.1">
    <property type="nucleotide sequence ID" value="NZ_JAVDXV010000001.1"/>
</dbReference>
<protein>
    <submittedName>
        <fullName evidence="1">RNA polymerase subunit RPABC4/transcription elongation factor Spt4</fullName>
    </submittedName>
</protein>
<proteinExistence type="predicted"/>
<keyword evidence="1" id="KW-0251">Elongation factor</keyword>
<gene>
    <name evidence="1" type="ORF">J2X21_000841</name>
</gene>
<dbReference type="GO" id="GO:0003746">
    <property type="term" value="F:translation elongation factor activity"/>
    <property type="evidence" value="ECO:0007669"/>
    <property type="project" value="UniProtKB-KW"/>
</dbReference>
<evidence type="ECO:0000313" key="2">
    <source>
        <dbReference type="Proteomes" id="UP001180825"/>
    </source>
</evidence>
<evidence type="ECO:0000313" key="1">
    <source>
        <dbReference type="EMBL" id="MDR7331729.1"/>
    </source>
</evidence>
<organism evidence="1 2">
    <name type="scientific">Roseateles asaccharophilus</name>
    <dbReference type="NCBI Taxonomy" id="582607"/>
    <lineage>
        <taxon>Bacteria</taxon>
        <taxon>Pseudomonadati</taxon>
        <taxon>Pseudomonadota</taxon>
        <taxon>Betaproteobacteria</taxon>
        <taxon>Burkholderiales</taxon>
        <taxon>Sphaerotilaceae</taxon>
        <taxon>Roseateles</taxon>
    </lineage>
</organism>
<dbReference type="EMBL" id="JAVDXV010000001">
    <property type="protein sequence ID" value="MDR7331729.1"/>
    <property type="molecule type" value="Genomic_DNA"/>
</dbReference>
<reference evidence="1 2" key="1">
    <citation type="submission" date="2023-07" db="EMBL/GenBank/DDBJ databases">
        <title>Sorghum-associated microbial communities from plants grown in Nebraska, USA.</title>
        <authorList>
            <person name="Schachtman D."/>
        </authorList>
    </citation>
    <scope>NUCLEOTIDE SEQUENCE [LARGE SCALE GENOMIC DNA]</scope>
    <source>
        <strain evidence="1 2">BE316</strain>
    </source>
</reference>